<dbReference type="EMBL" id="PGOL01000176">
    <property type="protein sequence ID" value="PKI75377.1"/>
    <property type="molecule type" value="Genomic_DNA"/>
</dbReference>
<accession>A0A2I0L3W0</accession>
<sequence>MYKAREKMLKRFNKRKKKIEPYINILDARWDRQLHKNLHAAGSWLNPKYHYDLTEMEKNRGTVSGLLDVIERYSYGKPSLQTKLTSEMKIFKNAEGDFGRVSAVSDRIVMALDEWWMWNYIKGRKYDPIDFEKFASYSTWVLEDEPPALSNEELRTFRRDLQMCIQENGNDDSLDLNLEDLDMDDGAEDNIDGGNVNDRVQDNPLFEAPEAPHDVAAEDNICGNYGGDWSAWNC</sequence>
<evidence type="ECO:0000313" key="1">
    <source>
        <dbReference type="EMBL" id="PKI75377.1"/>
    </source>
</evidence>
<protein>
    <recommendedName>
        <fullName evidence="3">HAT C-terminal dimerisation domain-containing protein</fullName>
    </recommendedName>
</protein>
<dbReference type="AlphaFoldDB" id="A0A2I0L3W0"/>
<evidence type="ECO:0000313" key="2">
    <source>
        <dbReference type="Proteomes" id="UP000233551"/>
    </source>
</evidence>
<gene>
    <name evidence="1" type="ORF">CRG98_004261</name>
</gene>
<dbReference type="Proteomes" id="UP000233551">
    <property type="component" value="Unassembled WGS sequence"/>
</dbReference>
<evidence type="ECO:0008006" key="3">
    <source>
        <dbReference type="Google" id="ProtNLM"/>
    </source>
</evidence>
<proteinExistence type="predicted"/>
<keyword evidence="2" id="KW-1185">Reference proteome</keyword>
<dbReference type="STRING" id="22663.A0A2I0L3W0"/>
<organism evidence="1 2">
    <name type="scientific">Punica granatum</name>
    <name type="common">Pomegranate</name>
    <dbReference type="NCBI Taxonomy" id="22663"/>
    <lineage>
        <taxon>Eukaryota</taxon>
        <taxon>Viridiplantae</taxon>
        <taxon>Streptophyta</taxon>
        <taxon>Embryophyta</taxon>
        <taxon>Tracheophyta</taxon>
        <taxon>Spermatophyta</taxon>
        <taxon>Magnoliopsida</taxon>
        <taxon>eudicotyledons</taxon>
        <taxon>Gunneridae</taxon>
        <taxon>Pentapetalae</taxon>
        <taxon>rosids</taxon>
        <taxon>malvids</taxon>
        <taxon>Myrtales</taxon>
        <taxon>Lythraceae</taxon>
        <taxon>Punica</taxon>
    </lineage>
</organism>
<comment type="caution">
    <text evidence="1">The sequence shown here is derived from an EMBL/GenBank/DDBJ whole genome shotgun (WGS) entry which is preliminary data.</text>
</comment>
<reference evidence="1 2" key="1">
    <citation type="submission" date="2017-11" db="EMBL/GenBank/DDBJ databases">
        <title>De-novo sequencing of pomegranate (Punica granatum L.) genome.</title>
        <authorList>
            <person name="Akparov Z."/>
            <person name="Amiraslanov A."/>
            <person name="Hajiyeva S."/>
            <person name="Abbasov M."/>
            <person name="Kaur K."/>
            <person name="Hamwieh A."/>
            <person name="Solovyev V."/>
            <person name="Salamov A."/>
            <person name="Braich B."/>
            <person name="Kosarev P."/>
            <person name="Mahmoud A."/>
            <person name="Hajiyev E."/>
            <person name="Babayeva S."/>
            <person name="Izzatullayeva V."/>
            <person name="Mammadov A."/>
            <person name="Mammadov A."/>
            <person name="Sharifova S."/>
            <person name="Ojaghi J."/>
            <person name="Eynullazada K."/>
            <person name="Bayramov B."/>
            <person name="Abdulazimova A."/>
            <person name="Shahmuradov I."/>
        </authorList>
    </citation>
    <scope>NUCLEOTIDE SEQUENCE [LARGE SCALE GENOMIC DNA]</scope>
    <source>
        <strain evidence="2">cv. AG2017</strain>
        <tissue evidence="1">Leaf</tissue>
    </source>
</reference>
<name>A0A2I0L3W0_PUNGR</name>